<sequence>MHVLRVLELFLLQPLVWLGLIRCYLAARRRVRYERHHFRSAIDAHYLEVRNFFKGGLLLGLIATVISLGLGLVVSPVWAVIYETLAILSLLIVPTGLVPWTVFGLSWLAYWALNPRLMAQFNTRLQAHGVTPLGLNSGVIISGLLIFALGLAATAILLKRHETQLNSPEIRPDQRGKRIVRYRWQQLLVLPVGVLIPGDWLHATLSWWPVFQVGTQHFSVLLLPLLLGVSAQVYKQRPQLAWRRLAKGYWLVAALSVILAVVARLTTLSPQWLVGLLGGVVVLVWVILAQHRYHDQHQQFWFSDTDQGVRVIGLRPNTPADKLNLSIGDVILECNRQPVHSEAQFYAALLTSPTYVHLKVRNVQQQLIITETAIYNGAPHELGIVLFTDQED</sequence>
<protein>
    <submittedName>
        <fullName evidence="3">PDZ domain-containing protein</fullName>
    </submittedName>
</protein>
<keyword evidence="4" id="KW-1185">Reference proteome</keyword>
<evidence type="ECO:0000256" key="1">
    <source>
        <dbReference type="SAM" id="Phobius"/>
    </source>
</evidence>
<keyword evidence="1" id="KW-0812">Transmembrane</keyword>
<reference evidence="4" key="1">
    <citation type="journal article" date="2019" name="Int. J. Syst. Evol. Microbiol.">
        <title>The Global Catalogue of Microorganisms (GCM) 10K type strain sequencing project: providing services to taxonomists for standard genome sequencing and annotation.</title>
        <authorList>
            <consortium name="The Broad Institute Genomics Platform"/>
            <consortium name="The Broad Institute Genome Sequencing Center for Infectious Disease"/>
            <person name="Wu L."/>
            <person name="Ma J."/>
        </authorList>
    </citation>
    <scope>NUCLEOTIDE SEQUENCE [LARGE SCALE GENOMIC DNA]</scope>
    <source>
        <strain evidence="4">CCM 8930</strain>
    </source>
</reference>
<name>A0ABW1SIU9_9LACO</name>
<keyword evidence="1" id="KW-1133">Transmembrane helix</keyword>
<gene>
    <name evidence="3" type="ORF">ACFP1L_05540</name>
</gene>
<evidence type="ECO:0000313" key="4">
    <source>
        <dbReference type="Proteomes" id="UP001596171"/>
    </source>
</evidence>
<feature type="transmembrane region" description="Helical" evidence="1">
    <location>
        <begin position="57"/>
        <end position="81"/>
    </location>
</feature>
<feature type="transmembrane region" description="Helical" evidence="1">
    <location>
        <begin position="207"/>
        <end position="227"/>
    </location>
</feature>
<dbReference type="EMBL" id="JBHSSE010000011">
    <property type="protein sequence ID" value="MFC6201359.1"/>
    <property type="molecule type" value="Genomic_DNA"/>
</dbReference>
<feature type="domain" description="PDZ" evidence="2">
    <location>
        <begin position="302"/>
        <end position="350"/>
    </location>
</feature>
<dbReference type="SUPFAM" id="SSF50156">
    <property type="entry name" value="PDZ domain-like"/>
    <property type="match status" value="1"/>
</dbReference>
<dbReference type="Pfam" id="PF13180">
    <property type="entry name" value="PDZ_2"/>
    <property type="match status" value="1"/>
</dbReference>
<feature type="transmembrane region" description="Helical" evidence="1">
    <location>
        <begin position="272"/>
        <end position="289"/>
    </location>
</feature>
<dbReference type="RefSeq" id="WP_137615808.1">
    <property type="nucleotide sequence ID" value="NZ_BJDI01000004.1"/>
</dbReference>
<dbReference type="InterPro" id="IPR001478">
    <property type="entry name" value="PDZ"/>
</dbReference>
<dbReference type="Gene3D" id="2.30.42.10">
    <property type="match status" value="1"/>
</dbReference>
<evidence type="ECO:0000259" key="2">
    <source>
        <dbReference type="Pfam" id="PF13180"/>
    </source>
</evidence>
<feature type="transmembrane region" description="Helical" evidence="1">
    <location>
        <begin position="6"/>
        <end position="25"/>
    </location>
</feature>
<organism evidence="3 4">
    <name type="scientific">Lactiplantibacillus nangangensis</name>
    <dbReference type="NCBI Taxonomy" id="2559917"/>
    <lineage>
        <taxon>Bacteria</taxon>
        <taxon>Bacillati</taxon>
        <taxon>Bacillota</taxon>
        <taxon>Bacilli</taxon>
        <taxon>Lactobacillales</taxon>
        <taxon>Lactobacillaceae</taxon>
        <taxon>Lactiplantibacillus</taxon>
    </lineage>
</organism>
<dbReference type="InterPro" id="IPR036034">
    <property type="entry name" value="PDZ_sf"/>
</dbReference>
<accession>A0ABW1SIU9</accession>
<evidence type="ECO:0000313" key="3">
    <source>
        <dbReference type="EMBL" id="MFC6201359.1"/>
    </source>
</evidence>
<keyword evidence="1" id="KW-0472">Membrane</keyword>
<feature type="transmembrane region" description="Helical" evidence="1">
    <location>
        <begin position="248"/>
        <end position="266"/>
    </location>
</feature>
<proteinExistence type="predicted"/>
<feature type="transmembrane region" description="Helical" evidence="1">
    <location>
        <begin position="133"/>
        <end position="158"/>
    </location>
</feature>
<comment type="caution">
    <text evidence="3">The sequence shown here is derived from an EMBL/GenBank/DDBJ whole genome shotgun (WGS) entry which is preliminary data.</text>
</comment>
<feature type="transmembrane region" description="Helical" evidence="1">
    <location>
        <begin position="87"/>
        <end position="113"/>
    </location>
</feature>
<dbReference type="Proteomes" id="UP001596171">
    <property type="component" value="Unassembled WGS sequence"/>
</dbReference>